<evidence type="ECO:0000256" key="7">
    <source>
        <dbReference type="ARBA" id="ARBA00022989"/>
    </source>
</evidence>
<dbReference type="Gene3D" id="1.10.630.10">
    <property type="entry name" value="Cytochrome P450"/>
    <property type="match status" value="1"/>
</dbReference>
<dbReference type="PRINTS" id="PR00463">
    <property type="entry name" value="EP450I"/>
</dbReference>
<evidence type="ECO:0000313" key="15">
    <source>
        <dbReference type="Proteomes" id="UP001359559"/>
    </source>
</evidence>
<dbReference type="PANTHER" id="PTHR47944">
    <property type="entry name" value="CYTOCHROME P450 98A9"/>
    <property type="match status" value="1"/>
</dbReference>
<dbReference type="GO" id="GO:0005506">
    <property type="term" value="F:iron ion binding"/>
    <property type="evidence" value="ECO:0007669"/>
    <property type="project" value="InterPro"/>
</dbReference>
<dbReference type="GO" id="GO:0016020">
    <property type="term" value="C:membrane"/>
    <property type="evidence" value="ECO:0007669"/>
    <property type="project" value="UniProtKB-SubCell"/>
</dbReference>
<dbReference type="GO" id="GO:0016705">
    <property type="term" value="F:oxidoreductase activity, acting on paired donors, with incorporation or reduction of molecular oxygen"/>
    <property type="evidence" value="ECO:0007669"/>
    <property type="project" value="InterPro"/>
</dbReference>
<evidence type="ECO:0000256" key="1">
    <source>
        <dbReference type="ARBA" id="ARBA00001971"/>
    </source>
</evidence>
<dbReference type="Proteomes" id="UP001359559">
    <property type="component" value="Unassembled WGS sequence"/>
</dbReference>
<comment type="similarity">
    <text evidence="3 13">Belongs to the cytochrome P450 family.</text>
</comment>
<name>A0AAN9IUZ0_CLITE</name>
<sequence length="189" mass="21836">MSEIDFSNLPYLQCVAKEAMRLHPPTPLMLPHRANANVKIGGYDIPKGSNVHVNVWAVARDSVVWKDPLEFRPERFLEEDVDIKGHDFRLLPFGAGRRVCPGAQLGINLVTSMLGHLLHHFWWAPPEGIKSEDIDMGENPGLWYGFGGEKEKKEMVIAWWRGYDMVVWWTKEDDDDGDDVRERVARWLW</sequence>
<evidence type="ECO:0000256" key="11">
    <source>
        <dbReference type="ARBA" id="ARBA00023136"/>
    </source>
</evidence>
<keyword evidence="6 12" id="KW-0479">Metal-binding</keyword>
<keyword evidence="4 12" id="KW-0349">Heme</keyword>
<dbReference type="GO" id="GO:0020037">
    <property type="term" value="F:heme binding"/>
    <property type="evidence" value="ECO:0007669"/>
    <property type="project" value="InterPro"/>
</dbReference>
<dbReference type="PROSITE" id="PS00086">
    <property type="entry name" value="CYTOCHROME_P450"/>
    <property type="match status" value="1"/>
</dbReference>
<dbReference type="InterPro" id="IPR001128">
    <property type="entry name" value="Cyt_P450"/>
</dbReference>
<evidence type="ECO:0000256" key="10">
    <source>
        <dbReference type="ARBA" id="ARBA00023033"/>
    </source>
</evidence>
<evidence type="ECO:0000256" key="9">
    <source>
        <dbReference type="ARBA" id="ARBA00023004"/>
    </source>
</evidence>
<gene>
    <name evidence="14" type="ORF">RJT34_21794</name>
</gene>
<dbReference type="Pfam" id="PF00067">
    <property type="entry name" value="p450"/>
    <property type="match status" value="1"/>
</dbReference>
<dbReference type="AlphaFoldDB" id="A0AAN9IUZ0"/>
<keyword evidence="10 13" id="KW-0503">Monooxygenase</keyword>
<comment type="caution">
    <text evidence="14">The sequence shown here is derived from an EMBL/GenBank/DDBJ whole genome shotgun (WGS) entry which is preliminary data.</text>
</comment>
<evidence type="ECO:0000256" key="13">
    <source>
        <dbReference type="RuleBase" id="RU000461"/>
    </source>
</evidence>
<reference evidence="14 15" key="1">
    <citation type="submission" date="2024-01" db="EMBL/GenBank/DDBJ databases">
        <title>The genomes of 5 underutilized Papilionoideae crops provide insights into root nodulation and disease resistance.</title>
        <authorList>
            <person name="Yuan L."/>
        </authorList>
    </citation>
    <scope>NUCLEOTIDE SEQUENCE [LARGE SCALE GENOMIC DNA]</scope>
    <source>
        <strain evidence="14">LY-2023</strain>
        <tissue evidence="14">Leaf</tissue>
    </source>
</reference>
<dbReference type="PANTHER" id="PTHR47944:SF10">
    <property type="entry name" value="CYTOCHROME P450 98A9"/>
    <property type="match status" value="1"/>
</dbReference>
<comment type="subcellular location">
    <subcellularLocation>
        <location evidence="2">Membrane</location>
        <topology evidence="2">Single-pass membrane protein</topology>
    </subcellularLocation>
</comment>
<keyword evidence="11" id="KW-0472">Membrane</keyword>
<keyword evidence="8 13" id="KW-0560">Oxidoreductase</keyword>
<dbReference type="EMBL" id="JAYKXN010000005">
    <property type="protein sequence ID" value="KAK7286649.1"/>
    <property type="molecule type" value="Genomic_DNA"/>
</dbReference>
<dbReference type="InterPro" id="IPR002401">
    <property type="entry name" value="Cyt_P450_E_grp-I"/>
</dbReference>
<keyword evidence="9 12" id="KW-0408">Iron</keyword>
<proteinExistence type="inferred from homology"/>
<keyword evidence="15" id="KW-1185">Reference proteome</keyword>
<evidence type="ECO:0000256" key="2">
    <source>
        <dbReference type="ARBA" id="ARBA00004167"/>
    </source>
</evidence>
<dbReference type="InterPro" id="IPR036396">
    <property type="entry name" value="Cyt_P450_sf"/>
</dbReference>
<evidence type="ECO:0000256" key="8">
    <source>
        <dbReference type="ARBA" id="ARBA00023002"/>
    </source>
</evidence>
<organism evidence="14 15">
    <name type="scientific">Clitoria ternatea</name>
    <name type="common">Butterfly pea</name>
    <dbReference type="NCBI Taxonomy" id="43366"/>
    <lineage>
        <taxon>Eukaryota</taxon>
        <taxon>Viridiplantae</taxon>
        <taxon>Streptophyta</taxon>
        <taxon>Embryophyta</taxon>
        <taxon>Tracheophyta</taxon>
        <taxon>Spermatophyta</taxon>
        <taxon>Magnoliopsida</taxon>
        <taxon>eudicotyledons</taxon>
        <taxon>Gunneridae</taxon>
        <taxon>Pentapetalae</taxon>
        <taxon>rosids</taxon>
        <taxon>fabids</taxon>
        <taxon>Fabales</taxon>
        <taxon>Fabaceae</taxon>
        <taxon>Papilionoideae</taxon>
        <taxon>50 kb inversion clade</taxon>
        <taxon>NPAAA clade</taxon>
        <taxon>indigoferoid/millettioid clade</taxon>
        <taxon>Phaseoleae</taxon>
        <taxon>Clitoria</taxon>
    </lineage>
</organism>
<evidence type="ECO:0000256" key="12">
    <source>
        <dbReference type="PIRSR" id="PIRSR602401-1"/>
    </source>
</evidence>
<evidence type="ECO:0000256" key="3">
    <source>
        <dbReference type="ARBA" id="ARBA00010617"/>
    </source>
</evidence>
<accession>A0AAN9IUZ0</accession>
<keyword evidence="5" id="KW-0812">Transmembrane</keyword>
<dbReference type="SUPFAM" id="SSF48264">
    <property type="entry name" value="Cytochrome P450"/>
    <property type="match status" value="1"/>
</dbReference>
<dbReference type="GO" id="GO:0004497">
    <property type="term" value="F:monooxygenase activity"/>
    <property type="evidence" value="ECO:0007669"/>
    <property type="project" value="UniProtKB-KW"/>
</dbReference>
<protein>
    <submittedName>
        <fullName evidence="14">Uncharacterized protein</fullName>
    </submittedName>
</protein>
<evidence type="ECO:0000256" key="4">
    <source>
        <dbReference type="ARBA" id="ARBA00022617"/>
    </source>
</evidence>
<comment type="cofactor">
    <cofactor evidence="1 12">
        <name>heme</name>
        <dbReference type="ChEBI" id="CHEBI:30413"/>
    </cofactor>
</comment>
<feature type="binding site" description="axial binding residue" evidence="12">
    <location>
        <position position="100"/>
    </location>
    <ligand>
        <name>heme</name>
        <dbReference type="ChEBI" id="CHEBI:30413"/>
    </ligand>
    <ligandPart>
        <name>Fe</name>
        <dbReference type="ChEBI" id="CHEBI:18248"/>
    </ligandPart>
</feature>
<keyword evidence="7" id="KW-1133">Transmembrane helix</keyword>
<evidence type="ECO:0000256" key="5">
    <source>
        <dbReference type="ARBA" id="ARBA00022692"/>
    </source>
</evidence>
<dbReference type="InterPro" id="IPR017972">
    <property type="entry name" value="Cyt_P450_CS"/>
</dbReference>
<evidence type="ECO:0000256" key="6">
    <source>
        <dbReference type="ARBA" id="ARBA00022723"/>
    </source>
</evidence>
<evidence type="ECO:0000313" key="14">
    <source>
        <dbReference type="EMBL" id="KAK7286649.1"/>
    </source>
</evidence>